<evidence type="ECO:0000256" key="5">
    <source>
        <dbReference type="ARBA" id="ARBA00023136"/>
    </source>
</evidence>
<evidence type="ECO:0000256" key="4">
    <source>
        <dbReference type="ARBA" id="ARBA00022989"/>
    </source>
</evidence>
<organism evidence="7">
    <name type="scientific">Desertifilum tharense IPPAS B-1220</name>
    <dbReference type="NCBI Taxonomy" id="1781255"/>
    <lineage>
        <taxon>Bacteria</taxon>
        <taxon>Bacillati</taxon>
        <taxon>Cyanobacteriota</taxon>
        <taxon>Cyanophyceae</taxon>
        <taxon>Desertifilales</taxon>
        <taxon>Desertifilaceae</taxon>
        <taxon>Desertifilum</taxon>
    </lineage>
</organism>
<name>A0A1E5QIM9_9CYAN</name>
<dbReference type="AlphaFoldDB" id="A0A1E5QIM9"/>
<dbReference type="EMBL" id="MJGC01000066">
    <property type="protein sequence ID" value="OEJ74437.1"/>
    <property type="molecule type" value="Genomic_DNA"/>
</dbReference>
<proteinExistence type="inferred from homology"/>
<dbReference type="STRING" id="1781255.BH720_14535"/>
<dbReference type="NCBIfam" id="TIGR03716">
    <property type="entry name" value="R_switched_YkoY"/>
    <property type="match status" value="1"/>
</dbReference>
<keyword evidence="5 6" id="KW-0472">Membrane</keyword>
<gene>
    <name evidence="7" type="ORF">BH720_14535</name>
</gene>
<feature type="transmembrane region" description="Helical" evidence="6">
    <location>
        <begin position="203"/>
        <end position="220"/>
    </location>
</feature>
<evidence type="ECO:0008006" key="8">
    <source>
        <dbReference type="Google" id="ProtNLM"/>
    </source>
</evidence>
<comment type="similarity">
    <text evidence="2">Belongs to the TerC family.</text>
</comment>
<evidence type="ECO:0000256" key="1">
    <source>
        <dbReference type="ARBA" id="ARBA00004141"/>
    </source>
</evidence>
<dbReference type="InterPro" id="IPR005496">
    <property type="entry name" value="Integral_membrane_TerC"/>
</dbReference>
<keyword evidence="4 6" id="KW-1133">Transmembrane helix</keyword>
<dbReference type="Pfam" id="PF03741">
    <property type="entry name" value="TerC"/>
    <property type="match status" value="1"/>
</dbReference>
<sequence>MLDQVFHATPNVGIDTFFLLIILVALEAVLSADNAIALAAIAKSLENPKLQRQALNFGLIAAFVLRALLIVTATWVIRYWQFELLGALYLLWLTAKYFWDKEEEAKEGHHEPRYTSLLQVVPIIAVTDLAFSLDSVTTAIALSKEIWLVLAGGTIGIITLRFMAGLFIRWLDEFVYLEDAGYITVALVGLRLLARVINPDLVPPEWLMLSLIAALFVWGFSKRTVSPLEEELRESQKTAD</sequence>
<dbReference type="OrthoDB" id="510141at2"/>
<dbReference type="InterPro" id="IPR022493">
    <property type="entry name" value="CHP03716_TM_YkoY"/>
</dbReference>
<dbReference type="PANTHER" id="PTHR30238">
    <property type="entry name" value="MEMBRANE BOUND PREDICTED REDOX MODULATOR"/>
    <property type="match status" value="1"/>
</dbReference>
<evidence type="ECO:0000313" key="7">
    <source>
        <dbReference type="EMBL" id="OEJ74437.1"/>
    </source>
</evidence>
<protein>
    <recommendedName>
        <fullName evidence="8">Tellurium resistance protein TerC</fullName>
    </recommendedName>
</protein>
<comment type="subcellular location">
    <subcellularLocation>
        <location evidence="1">Membrane</location>
        <topology evidence="1">Multi-pass membrane protein</topology>
    </subcellularLocation>
</comment>
<keyword evidence="3 6" id="KW-0812">Transmembrane</keyword>
<accession>A0A1E5QIM9</accession>
<comment type="caution">
    <text evidence="7">The sequence shown here is derived from an EMBL/GenBank/DDBJ whole genome shotgun (WGS) entry which is preliminary data.</text>
</comment>
<evidence type="ECO:0000256" key="6">
    <source>
        <dbReference type="SAM" id="Phobius"/>
    </source>
</evidence>
<dbReference type="PANTHER" id="PTHR30238:SF4">
    <property type="entry name" value="SLL1022 PROTEIN"/>
    <property type="match status" value="1"/>
</dbReference>
<feature type="transmembrane region" description="Helical" evidence="6">
    <location>
        <begin position="54"/>
        <end position="73"/>
    </location>
</feature>
<feature type="transmembrane region" description="Helical" evidence="6">
    <location>
        <begin position="146"/>
        <end position="168"/>
    </location>
</feature>
<dbReference type="RefSeq" id="WP_069967935.1">
    <property type="nucleotide sequence ID" value="NZ_CM124774.1"/>
</dbReference>
<dbReference type="GO" id="GO:0016020">
    <property type="term" value="C:membrane"/>
    <property type="evidence" value="ECO:0007669"/>
    <property type="project" value="UniProtKB-SubCell"/>
</dbReference>
<evidence type="ECO:0000256" key="3">
    <source>
        <dbReference type="ARBA" id="ARBA00022692"/>
    </source>
</evidence>
<reference evidence="7" key="1">
    <citation type="submission" date="2016-09" db="EMBL/GenBank/DDBJ databases">
        <title>Draft genome of thermotolerant cyanobacterium Desertifilum sp. strain IPPAS B-1220.</title>
        <authorList>
            <person name="Sinetova M.A."/>
            <person name="Bolakhan K."/>
            <person name="Zayadan B.K."/>
            <person name="Mironov K.S."/>
            <person name="Ustinova V."/>
            <person name="Kupriyanova E.V."/>
            <person name="Sidorov R.A."/>
            <person name="Skrypnik A.N."/>
            <person name="Gogoleva N.E."/>
            <person name="Gogolev Y.V."/>
            <person name="Los D.A."/>
        </authorList>
    </citation>
    <scope>NUCLEOTIDE SEQUENCE [LARGE SCALE GENOMIC DNA]</scope>
    <source>
        <strain evidence="7">IPPAS B-1220</strain>
    </source>
</reference>
<evidence type="ECO:0000256" key="2">
    <source>
        <dbReference type="ARBA" id="ARBA00007511"/>
    </source>
</evidence>
<feature type="transmembrane region" description="Helical" evidence="6">
    <location>
        <begin position="180"/>
        <end position="197"/>
    </location>
</feature>
<feature type="transmembrane region" description="Helical" evidence="6">
    <location>
        <begin position="17"/>
        <end position="42"/>
    </location>
</feature>